<dbReference type="EMBL" id="BAAANL010000004">
    <property type="protein sequence ID" value="GAA1864120.1"/>
    <property type="molecule type" value="Genomic_DNA"/>
</dbReference>
<dbReference type="SMART" id="SM00332">
    <property type="entry name" value="PP2Cc"/>
    <property type="match status" value="1"/>
</dbReference>
<dbReference type="PANTHER" id="PTHR47992">
    <property type="entry name" value="PROTEIN PHOSPHATASE"/>
    <property type="match status" value="1"/>
</dbReference>
<feature type="transmembrane region" description="Helical" evidence="2">
    <location>
        <begin position="347"/>
        <end position="368"/>
    </location>
</feature>
<sequence length="507" mass="52901">MTVNLRYAARSDVGLVRSNNQDSAYAGPYLLVVADGMGGHAGGDVASSLTIAALTPLDQPGHSTDRLLTDLEQSVDRARQDLISATAADPDLAGMGTTVTALLRSGNTLAMAHLGDSRAYLLRDGLLSQVTVDHTFVQHLVDTGRISPDEAETHPQRNVVMRVLGDFDLDLTPDLSVREAIPGDRWMLCSDGLSGFVSPEDLAETLRQVADPAGAAERLVSMAMREGSTDNISVVVADVVDDDAEAFPPPDPEIVGAAALRGVTAAIGPGTIIHPNGPVPGGADGAVAATGAAVGTAVLPDDDPRLAEVLEHAVSGSEGAEYRPDVMPEGGDEADAEVAGPRKRRPWLTALGAVLLIGGIGVAGWAGYRWTQTQYYVGEADGQVAVFRGIPATAGPFSLSTPVVLTGTDIAELPAYIGDRIEGTIRASSREDALERAQKLIDQAEEERAEEAEPIPSPTPSEEETRPSDEPSRDSDSGSRNTDSNADSKDSSSRDSDRSTDGDGGNN</sequence>
<dbReference type="InterPro" id="IPR001932">
    <property type="entry name" value="PPM-type_phosphatase-like_dom"/>
</dbReference>
<dbReference type="Pfam" id="PF00481">
    <property type="entry name" value="PP2C"/>
    <property type="match status" value="1"/>
</dbReference>
<gene>
    <name evidence="4" type="ORF">GCM10009751_22700</name>
</gene>
<feature type="region of interest" description="Disordered" evidence="1">
    <location>
        <begin position="444"/>
        <end position="507"/>
    </location>
</feature>
<keyword evidence="2" id="KW-1133">Transmembrane helix</keyword>
<keyword evidence="2" id="KW-0472">Membrane</keyword>
<reference evidence="5" key="1">
    <citation type="journal article" date="2019" name="Int. J. Syst. Evol. Microbiol.">
        <title>The Global Catalogue of Microorganisms (GCM) 10K type strain sequencing project: providing services to taxonomists for standard genome sequencing and annotation.</title>
        <authorList>
            <consortium name="The Broad Institute Genomics Platform"/>
            <consortium name="The Broad Institute Genome Sequencing Center for Infectious Disease"/>
            <person name="Wu L."/>
            <person name="Ma J."/>
        </authorList>
    </citation>
    <scope>NUCLEOTIDE SEQUENCE [LARGE SCALE GENOMIC DNA]</scope>
    <source>
        <strain evidence="5">JCM 14326</strain>
    </source>
</reference>
<protein>
    <submittedName>
        <fullName evidence="4">Protein phosphatase 2C domain-containing protein</fullName>
    </submittedName>
</protein>
<dbReference type="Proteomes" id="UP001501094">
    <property type="component" value="Unassembled WGS sequence"/>
</dbReference>
<feature type="compositionally biased region" description="Basic and acidic residues" evidence="1">
    <location>
        <begin position="486"/>
        <end position="501"/>
    </location>
</feature>
<proteinExistence type="predicted"/>
<accession>A0ABP4ZN11</accession>
<keyword evidence="5" id="KW-1185">Reference proteome</keyword>
<dbReference type="SMART" id="SM00331">
    <property type="entry name" value="PP2C_SIG"/>
    <property type="match status" value="1"/>
</dbReference>
<evidence type="ECO:0000259" key="3">
    <source>
        <dbReference type="PROSITE" id="PS51746"/>
    </source>
</evidence>
<comment type="caution">
    <text evidence="4">The sequence shown here is derived from an EMBL/GenBank/DDBJ whole genome shotgun (WGS) entry which is preliminary data.</text>
</comment>
<feature type="compositionally biased region" description="Acidic residues" evidence="1">
    <location>
        <begin position="444"/>
        <end position="453"/>
    </location>
</feature>
<feature type="compositionally biased region" description="Basic and acidic residues" evidence="1">
    <location>
        <begin position="463"/>
        <end position="477"/>
    </location>
</feature>
<dbReference type="CDD" id="cd00143">
    <property type="entry name" value="PP2Cc"/>
    <property type="match status" value="1"/>
</dbReference>
<feature type="region of interest" description="Disordered" evidence="1">
    <location>
        <begin position="320"/>
        <end position="340"/>
    </location>
</feature>
<organism evidence="4 5">
    <name type="scientific">Myceligenerans crystallogenes</name>
    <dbReference type="NCBI Taxonomy" id="316335"/>
    <lineage>
        <taxon>Bacteria</taxon>
        <taxon>Bacillati</taxon>
        <taxon>Actinomycetota</taxon>
        <taxon>Actinomycetes</taxon>
        <taxon>Micrococcales</taxon>
        <taxon>Promicromonosporaceae</taxon>
        <taxon>Myceligenerans</taxon>
    </lineage>
</organism>
<dbReference type="RefSeq" id="WP_344102765.1">
    <property type="nucleotide sequence ID" value="NZ_BAAANL010000004.1"/>
</dbReference>
<evidence type="ECO:0000256" key="2">
    <source>
        <dbReference type="SAM" id="Phobius"/>
    </source>
</evidence>
<dbReference type="InterPro" id="IPR036457">
    <property type="entry name" value="PPM-type-like_dom_sf"/>
</dbReference>
<feature type="domain" description="PPM-type phosphatase" evidence="3">
    <location>
        <begin position="6"/>
        <end position="239"/>
    </location>
</feature>
<evidence type="ECO:0000313" key="5">
    <source>
        <dbReference type="Proteomes" id="UP001501094"/>
    </source>
</evidence>
<evidence type="ECO:0000313" key="4">
    <source>
        <dbReference type="EMBL" id="GAA1864120.1"/>
    </source>
</evidence>
<dbReference type="SUPFAM" id="SSF81606">
    <property type="entry name" value="PP2C-like"/>
    <property type="match status" value="1"/>
</dbReference>
<name>A0ABP4ZN11_9MICO</name>
<evidence type="ECO:0000256" key="1">
    <source>
        <dbReference type="SAM" id="MobiDB-lite"/>
    </source>
</evidence>
<keyword evidence="2" id="KW-0812">Transmembrane</keyword>
<dbReference type="Gene3D" id="3.60.40.10">
    <property type="entry name" value="PPM-type phosphatase domain"/>
    <property type="match status" value="1"/>
</dbReference>
<dbReference type="PROSITE" id="PS51746">
    <property type="entry name" value="PPM_2"/>
    <property type="match status" value="1"/>
</dbReference>
<dbReference type="InterPro" id="IPR015655">
    <property type="entry name" value="PP2C"/>
</dbReference>